<dbReference type="EC" id="3.6.4.-" evidence="9"/>
<feature type="domain" description="AAA+ ATPase" evidence="10">
    <location>
        <begin position="65"/>
        <end position="198"/>
    </location>
</feature>
<dbReference type="InterPro" id="IPR008824">
    <property type="entry name" value="RuvB-like_N"/>
</dbReference>
<dbReference type="Pfam" id="PF05496">
    <property type="entry name" value="RuvB_N"/>
    <property type="match status" value="1"/>
</dbReference>
<feature type="region of interest" description="Small ATPAse domain (RuvB-S)" evidence="9">
    <location>
        <begin position="196"/>
        <end position="266"/>
    </location>
</feature>
<feature type="binding site" evidence="9">
    <location>
        <position position="76"/>
    </location>
    <ligand>
        <name>ATP</name>
        <dbReference type="ChEBI" id="CHEBI:30616"/>
    </ligand>
</feature>
<dbReference type="GO" id="GO:0006281">
    <property type="term" value="P:DNA repair"/>
    <property type="evidence" value="ECO:0007669"/>
    <property type="project" value="UniProtKB-UniRule"/>
</dbReference>
<evidence type="ECO:0000256" key="9">
    <source>
        <dbReference type="HAMAP-Rule" id="MF_00016"/>
    </source>
</evidence>
<feature type="binding site" evidence="9">
    <location>
        <position position="329"/>
    </location>
    <ligand>
        <name>DNA</name>
        <dbReference type="ChEBI" id="CHEBI:16991"/>
    </ligand>
</feature>
<keyword evidence="11" id="KW-0347">Helicase</keyword>
<evidence type="ECO:0000256" key="5">
    <source>
        <dbReference type="ARBA" id="ARBA00022840"/>
    </source>
</evidence>
<dbReference type="GO" id="GO:0009378">
    <property type="term" value="F:four-way junction helicase activity"/>
    <property type="evidence" value="ECO:0007669"/>
    <property type="project" value="InterPro"/>
</dbReference>
<dbReference type="NCBIfam" id="TIGR00635">
    <property type="entry name" value="ruvB"/>
    <property type="match status" value="1"/>
</dbReference>
<comment type="subcellular location">
    <subcellularLocation>
        <location evidence="9">Cytoplasm</location>
    </subcellularLocation>
</comment>
<comment type="domain">
    <text evidence="9">Has 3 domains, the large (RuvB-L) and small ATPase (RuvB-S) domains and the C-terminal head (RuvB-H) domain. The head domain binds DNA, while the ATPase domains jointly bind ATP, ADP or are empty depending on the state of the subunit in the translocation cycle. During a single DNA translocation step the structure of each domain remains the same, but their relative positions change.</text>
</comment>
<protein>
    <recommendedName>
        <fullName evidence="9">Holliday junction branch migration complex subunit RuvB</fullName>
        <ecNumber evidence="9">3.6.4.-</ecNumber>
    </recommendedName>
</protein>
<dbReference type="Gene3D" id="3.40.50.300">
    <property type="entry name" value="P-loop containing nucleotide triphosphate hydrolases"/>
    <property type="match status" value="1"/>
</dbReference>
<dbReference type="OrthoDB" id="9804478at2"/>
<evidence type="ECO:0000256" key="6">
    <source>
        <dbReference type="ARBA" id="ARBA00023125"/>
    </source>
</evidence>
<comment type="subunit">
    <text evidence="9">Homohexamer. Forms an RuvA(8)-RuvB(12)-Holliday junction (HJ) complex. HJ DNA is sandwiched between 2 RuvA tetramers; dsDNA enters through RuvA and exits via RuvB. An RuvB hexamer assembles on each DNA strand where it exits the tetramer. Each RuvB hexamer is contacted by two RuvA subunits (via domain III) on 2 adjacent RuvB subunits; this complex drives branch migration. In the full resolvosome a probable DNA-RuvA(4)-RuvB(12)-RuvC(2) complex forms which resolves the HJ.</text>
</comment>
<comment type="catalytic activity">
    <reaction evidence="9">
        <text>ATP + H2O = ADP + phosphate + H(+)</text>
        <dbReference type="Rhea" id="RHEA:13065"/>
        <dbReference type="ChEBI" id="CHEBI:15377"/>
        <dbReference type="ChEBI" id="CHEBI:15378"/>
        <dbReference type="ChEBI" id="CHEBI:30616"/>
        <dbReference type="ChEBI" id="CHEBI:43474"/>
        <dbReference type="ChEBI" id="CHEBI:456216"/>
    </reaction>
</comment>
<feature type="binding site" evidence="9">
    <location>
        <position position="195"/>
    </location>
    <ligand>
        <name>ATP</name>
        <dbReference type="ChEBI" id="CHEBI:30616"/>
    </ligand>
</feature>
<keyword evidence="3 9" id="KW-0227">DNA damage</keyword>
<keyword evidence="8 9" id="KW-0234">DNA repair</keyword>
<evidence type="ECO:0000256" key="7">
    <source>
        <dbReference type="ARBA" id="ARBA00023172"/>
    </source>
</evidence>
<dbReference type="InterPro" id="IPR036390">
    <property type="entry name" value="WH_DNA-bd_sf"/>
</dbReference>
<dbReference type="InterPro" id="IPR004605">
    <property type="entry name" value="DNA_helicase_Holl-junc_RuvB"/>
</dbReference>
<comment type="function">
    <text evidence="9">The RuvA-RuvB-RuvC complex processes Holliday junction (HJ) DNA during genetic recombination and DNA repair, while the RuvA-RuvB complex plays an important role in the rescue of blocked DNA replication forks via replication fork reversal (RFR). RuvA specifically binds to HJ cruciform DNA, conferring on it an open structure. The RuvB hexamer acts as an ATP-dependent pump, pulling dsDNA into and through the RuvAB complex. RuvB forms 2 homohexamers on either side of HJ DNA bound by 1 or 2 RuvA tetramers; 4 subunits per hexamer contact DNA at a time. Coordinated motions by a converter formed by DNA-disengaged RuvB subunits stimulates ATP hydrolysis and nucleotide exchange. Immobilization of the converter enables RuvB to convert the ATP-contained energy into a lever motion, pulling 2 nucleotides of DNA out of the RuvA tetramer per ATP hydrolyzed, thus driving DNA branch migration. The RuvB motors rotate together with the DNA substrate, which together with the progressing nucleotide cycle form the mechanistic basis for DNA recombination by continuous HJ branch migration. Branch migration allows RuvC to scan DNA until it finds its consensus sequence, where it cleaves and resolves cruciform DNA.</text>
</comment>
<dbReference type="SUPFAM" id="SSF46785">
    <property type="entry name" value="Winged helix' DNA-binding domain"/>
    <property type="match status" value="1"/>
</dbReference>
<comment type="caution">
    <text evidence="9">Lacks conserved residue(s) required for the propagation of feature annotation.</text>
</comment>
<dbReference type="STRING" id="39492.ERS852540_00664"/>
<dbReference type="EMBL" id="CZBY01000004">
    <property type="protein sequence ID" value="CUQ83331.1"/>
    <property type="molecule type" value="Genomic_DNA"/>
</dbReference>
<evidence type="ECO:0000256" key="4">
    <source>
        <dbReference type="ARBA" id="ARBA00022801"/>
    </source>
</evidence>
<proteinExistence type="inferred from homology"/>
<dbReference type="Gene3D" id="1.10.8.60">
    <property type="match status" value="1"/>
</dbReference>
<evidence type="ECO:0000256" key="8">
    <source>
        <dbReference type="ARBA" id="ARBA00023204"/>
    </source>
</evidence>
<evidence type="ECO:0000256" key="1">
    <source>
        <dbReference type="ARBA" id="ARBA00022490"/>
    </source>
</evidence>
<feature type="binding site" evidence="9">
    <location>
        <position position="185"/>
    </location>
    <ligand>
        <name>ATP</name>
        <dbReference type="ChEBI" id="CHEBI:30616"/>
    </ligand>
</feature>
<dbReference type="GO" id="GO:0048476">
    <property type="term" value="C:Holliday junction resolvase complex"/>
    <property type="evidence" value="ECO:0007669"/>
    <property type="project" value="UniProtKB-UniRule"/>
</dbReference>
<evidence type="ECO:0000313" key="11">
    <source>
        <dbReference type="EMBL" id="CUQ83331.1"/>
    </source>
</evidence>
<dbReference type="GO" id="GO:0016787">
    <property type="term" value="F:hydrolase activity"/>
    <property type="evidence" value="ECO:0007669"/>
    <property type="project" value="UniProtKB-KW"/>
</dbReference>
<organism evidence="11 13">
    <name type="scientific">[Eubacterium] siraeum</name>
    <dbReference type="NCBI Taxonomy" id="39492"/>
    <lineage>
        <taxon>Bacteria</taxon>
        <taxon>Bacillati</taxon>
        <taxon>Bacillota</taxon>
        <taxon>Clostridia</taxon>
        <taxon>Eubacteriales</taxon>
        <taxon>Oscillospiraceae</taxon>
        <taxon>Oscillospiraceae incertae sedis</taxon>
    </lineage>
</organism>
<dbReference type="InterPro" id="IPR036388">
    <property type="entry name" value="WH-like_DNA-bd_sf"/>
</dbReference>
<keyword evidence="6 9" id="KW-0238">DNA-binding</keyword>
<dbReference type="GO" id="GO:0000400">
    <property type="term" value="F:four-way junction DNA binding"/>
    <property type="evidence" value="ECO:0007669"/>
    <property type="project" value="UniProtKB-UniRule"/>
</dbReference>
<feature type="binding site" evidence="9">
    <location>
        <position position="232"/>
    </location>
    <ligand>
        <name>ATP</name>
        <dbReference type="ChEBI" id="CHEBI:30616"/>
    </ligand>
</feature>
<dbReference type="Gene3D" id="1.10.10.10">
    <property type="entry name" value="Winged helix-like DNA-binding domain superfamily/Winged helix DNA-binding domain"/>
    <property type="match status" value="1"/>
</dbReference>
<dbReference type="GO" id="GO:0005737">
    <property type="term" value="C:cytoplasm"/>
    <property type="evidence" value="ECO:0007669"/>
    <property type="project" value="UniProtKB-SubCell"/>
</dbReference>
<accession>A0A174ZH70</accession>
<evidence type="ECO:0000313" key="13">
    <source>
        <dbReference type="Proteomes" id="UP000095662"/>
    </source>
</evidence>
<feature type="binding site" evidence="9">
    <location>
        <position position="34"/>
    </location>
    <ligand>
        <name>ATP</name>
        <dbReference type="ChEBI" id="CHEBI:30616"/>
    </ligand>
</feature>
<keyword evidence="5 9" id="KW-0067">ATP-binding</keyword>
<evidence type="ECO:0000259" key="10">
    <source>
        <dbReference type="SMART" id="SM00382"/>
    </source>
</evidence>
<feature type="binding site" evidence="9">
    <location>
        <position position="35"/>
    </location>
    <ligand>
        <name>ATP</name>
        <dbReference type="ChEBI" id="CHEBI:30616"/>
    </ligand>
</feature>
<evidence type="ECO:0000313" key="12">
    <source>
        <dbReference type="EMBL" id="MDB8003856.1"/>
    </source>
</evidence>
<dbReference type="NCBIfam" id="NF000868">
    <property type="entry name" value="PRK00080.1"/>
    <property type="match status" value="1"/>
</dbReference>
<dbReference type="HAMAP" id="MF_00016">
    <property type="entry name" value="DNA_HJ_migration_RuvB"/>
    <property type="match status" value="1"/>
</dbReference>
<feature type="binding site" evidence="9">
    <location>
        <position position="324"/>
    </location>
    <ligand>
        <name>DNA</name>
        <dbReference type="ChEBI" id="CHEBI:16991"/>
    </ligand>
</feature>
<feature type="binding site" evidence="9">
    <location>
        <position position="79"/>
    </location>
    <ligand>
        <name>ATP</name>
        <dbReference type="ChEBI" id="CHEBI:30616"/>
    </ligand>
</feature>
<dbReference type="Pfam" id="PF05491">
    <property type="entry name" value="WHD_RuvB"/>
    <property type="match status" value="1"/>
</dbReference>
<dbReference type="PANTHER" id="PTHR42848:SF1">
    <property type="entry name" value="HOLLIDAY JUNCTION BRANCH MIGRATION COMPLEX SUBUNIT RUVB"/>
    <property type="match status" value="1"/>
</dbReference>
<keyword evidence="4 9" id="KW-0378">Hydrolase</keyword>
<dbReference type="InterPro" id="IPR003593">
    <property type="entry name" value="AAA+_ATPase"/>
</dbReference>
<dbReference type="InterPro" id="IPR008823">
    <property type="entry name" value="RuvB_wg_C"/>
</dbReference>
<keyword evidence="1 9" id="KW-0963">Cytoplasm</keyword>
<feature type="binding site" evidence="9">
    <location>
        <position position="80"/>
    </location>
    <ligand>
        <name>ATP</name>
        <dbReference type="ChEBI" id="CHEBI:30616"/>
    </ligand>
</feature>
<dbReference type="AlphaFoldDB" id="A0A174ZH70"/>
<keyword evidence="2 9" id="KW-0547">Nucleotide-binding</keyword>
<evidence type="ECO:0000256" key="3">
    <source>
        <dbReference type="ARBA" id="ARBA00022763"/>
    </source>
</evidence>
<reference evidence="11 13" key="1">
    <citation type="submission" date="2015-09" db="EMBL/GenBank/DDBJ databases">
        <authorList>
            <consortium name="Pathogen Informatics"/>
        </authorList>
    </citation>
    <scope>NUCLEOTIDE SEQUENCE [LARGE SCALE GENOMIC DNA]</scope>
    <source>
        <strain evidence="11 13">2789STDY5834928</strain>
    </source>
</reference>
<dbReference type="SUPFAM" id="SSF52540">
    <property type="entry name" value="P-loop containing nucleoside triphosphate hydrolases"/>
    <property type="match status" value="1"/>
</dbReference>
<dbReference type="Pfam" id="PF17864">
    <property type="entry name" value="AAA_lid_4"/>
    <property type="match status" value="1"/>
</dbReference>
<dbReference type="GO" id="GO:0005524">
    <property type="term" value="F:ATP binding"/>
    <property type="evidence" value="ECO:0007669"/>
    <property type="project" value="UniProtKB-UniRule"/>
</dbReference>
<reference evidence="12" key="2">
    <citation type="submission" date="2023-01" db="EMBL/GenBank/DDBJ databases">
        <title>Human gut microbiome strain richness.</title>
        <authorList>
            <person name="Chen-Liaw A."/>
        </authorList>
    </citation>
    <scope>NUCLEOTIDE SEQUENCE</scope>
    <source>
        <strain evidence="12">1001283st1_G1_1001283B150217_161031</strain>
    </source>
</reference>
<dbReference type="GO" id="GO:0006310">
    <property type="term" value="P:DNA recombination"/>
    <property type="evidence" value="ECO:0007669"/>
    <property type="project" value="UniProtKB-UniRule"/>
</dbReference>
<feature type="region of interest" description="Head domain (RuvB-H)" evidence="9">
    <location>
        <begin position="269"/>
        <end position="350"/>
    </location>
</feature>
<dbReference type="CDD" id="cd00009">
    <property type="entry name" value="AAA"/>
    <property type="match status" value="1"/>
</dbReference>
<comment type="similarity">
    <text evidence="9">Belongs to the RuvB family.</text>
</comment>
<feature type="binding site" evidence="9">
    <location>
        <position position="80"/>
    </location>
    <ligand>
        <name>Mg(2+)</name>
        <dbReference type="ChEBI" id="CHEBI:18420"/>
    </ligand>
</feature>
<dbReference type="Proteomes" id="UP001210809">
    <property type="component" value="Unassembled WGS sequence"/>
</dbReference>
<dbReference type="PANTHER" id="PTHR42848">
    <property type="match status" value="1"/>
</dbReference>
<feature type="binding site" evidence="9">
    <location>
        <position position="81"/>
    </location>
    <ligand>
        <name>ATP</name>
        <dbReference type="ChEBI" id="CHEBI:30616"/>
    </ligand>
</feature>
<dbReference type="Proteomes" id="UP000095662">
    <property type="component" value="Unassembled WGS sequence"/>
</dbReference>
<sequence>MIERNDLSYTADDEGARIVEPQFSAEDTDVEFSLRPRKLNEYIGQEKVKENLQVYIQAAKKRNESLDHVLLYGPPGLGKTTLAGIIANEMGVNFKVTSGPAIEKPGELAALLTGLQAGDVLFVDEIHRLSRQVEEILYPALEDCVLDIMIGKGPSAQSIRVDLNRFTLIGATTRAGQLTGPLRDRFGVIMRLEMYTPEELCDIVMRSSVILSIPCDRSGAMEIAKRSRGTPRIANRLLKRVRDFAEVMGNGKITKEMADIALNRLEIDKLGLDSLDKRFLTMIINGYNGGPVGLETLASALGEESVTLEDVCEPYLMQLGFISRTPRGRCATELAYKHLGLVRDGQQRLD</sequence>
<dbReference type="InterPro" id="IPR041445">
    <property type="entry name" value="AAA_lid_4"/>
</dbReference>
<keyword evidence="7 9" id="KW-0233">DNA recombination</keyword>
<dbReference type="EMBL" id="JAQLXW010000008">
    <property type="protein sequence ID" value="MDB8003856.1"/>
    <property type="molecule type" value="Genomic_DNA"/>
</dbReference>
<dbReference type="InterPro" id="IPR027417">
    <property type="entry name" value="P-loop_NTPase"/>
</dbReference>
<dbReference type="SMART" id="SM00382">
    <property type="entry name" value="AAA"/>
    <property type="match status" value="1"/>
</dbReference>
<gene>
    <name evidence="9 11" type="primary">ruvB</name>
    <name evidence="11" type="ORF">ERS852540_00664</name>
    <name evidence="12" type="ORF">PNE09_07215</name>
</gene>
<evidence type="ECO:0000256" key="2">
    <source>
        <dbReference type="ARBA" id="ARBA00022741"/>
    </source>
</evidence>
<name>A0A174ZH70_9FIRM</name>